<feature type="transmembrane region" description="Helical" evidence="1">
    <location>
        <begin position="356"/>
        <end position="375"/>
    </location>
</feature>
<keyword evidence="1" id="KW-0812">Transmembrane</keyword>
<keyword evidence="1" id="KW-1133">Transmembrane helix</keyword>
<protein>
    <submittedName>
        <fullName evidence="2">Unannotated protein</fullName>
    </submittedName>
</protein>
<feature type="transmembrane region" description="Helical" evidence="1">
    <location>
        <begin position="21"/>
        <end position="39"/>
    </location>
</feature>
<reference evidence="2" key="1">
    <citation type="submission" date="2020-05" db="EMBL/GenBank/DDBJ databases">
        <authorList>
            <person name="Chiriac C."/>
            <person name="Salcher M."/>
            <person name="Ghai R."/>
            <person name="Kavagutti S V."/>
        </authorList>
    </citation>
    <scope>NUCLEOTIDE SEQUENCE</scope>
</reference>
<evidence type="ECO:0000256" key="1">
    <source>
        <dbReference type="SAM" id="Phobius"/>
    </source>
</evidence>
<evidence type="ECO:0000313" key="3">
    <source>
        <dbReference type="EMBL" id="CAB4606865.1"/>
    </source>
</evidence>
<proteinExistence type="predicted"/>
<organism evidence="2">
    <name type="scientific">freshwater metagenome</name>
    <dbReference type="NCBI Taxonomy" id="449393"/>
    <lineage>
        <taxon>unclassified sequences</taxon>
        <taxon>metagenomes</taxon>
        <taxon>ecological metagenomes</taxon>
    </lineage>
</organism>
<sequence length="392" mass="40789">MATYMQVISRPGVLRVVSSQLFARFPFGLMSLAFVLHIQQKSGSYALAGLALGLETAGVAISGPLLGRWMGGWGVRRTLLVSASISATTIFIIGLAPLPVEVLAVLCLVVGLSSPPIQSAVRTIYPMLVERKQMGTLYALDATLQEVIWIFGPVTATFIAAFTNTTVGIVVMGVIQITGAIWFSSNREIRSVEIPKSKRRLGGVLRSRVVVSNAIIGALLIGSFSGVEIGTVALFTDKATAGVIVGVLSLGSLLGGFVLGHRSKTRWALSRYLLVVFAGFALVFISPDSAVWVSVAWFIAGLGIAPALGLLGAIIGASVKTEDAPEAYGWVGTGQMIGYAGAAALAGLAIDLIAPEAALLIAVIMGGGAAIVALFSAKFTPVISNHDPEEPK</sequence>
<dbReference type="GO" id="GO:0022857">
    <property type="term" value="F:transmembrane transporter activity"/>
    <property type="evidence" value="ECO:0007669"/>
    <property type="project" value="InterPro"/>
</dbReference>
<feature type="transmembrane region" description="Helical" evidence="1">
    <location>
        <begin position="167"/>
        <end position="184"/>
    </location>
</feature>
<feature type="transmembrane region" description="Helical" evidence="1">
    <location>
        <begin position="267"/>
        <end position="285"/>
    </location>
</feature>
<feature type="transmembrane region" description="Helical" evidence="1">
    <location>
        <begin position="45"/>
        <end position="66"/>
    </location>
</feature>
<dbReference type="PANTHER" id="PTHR23542">
    <property type="match status" value="1"/>
</dbReference>
<feature type="transmembrane region" description="Helical" evidence="1">
    <location>
        <begin position="205"/>
        <end position="227"/>
    </location>
</feature>
<gene>
    <name evidence="2" type="ORF">UFOPK1410_00473</name>
    <name evidence="3" type="ORF">UFOPK1855_00171</name>
</gene>
<keyword evidence="1" id="KW-0472">Membrane</keyword>
<feature type="transmembrane region" description="Helical" evidence="1">
    <location>
        <begin position="291"/>
        <end position="315"/>
    </location>
</feature>
<dbReference type="EMBL" id="CAEZUW010000014">
    <property type="protein sequence ID" value="CAB4606865.1"/>
    <property type="molecule type" value="Genomic_DNA"/>
</dbReference>
<feature type="transmembrane region" description="Helical" evidence="1">
    <location>
        <begin position="239"/>
        <end position="260"/>
    </location>
</feature>
<dbReference type="PANTHER" id="PTHR23542:SF1">
    <property type="entry name" value="MAJOR FACILITATOR SUPERFAMILY (MFS) PROFILE DOMAIN-CONTAINING PROTEIN"/>
    <property type="match status" value="1"/>
</dbReference>
<dbReference type="Gene3D" id="1.20.1250.20">
    <property type="entry name" value="MFS general substrate transporter like domains"/>
    <property type="match status" value="1"/>
</dbReference>
<feature type="transmembrane region" description="Helical" evidence="1">
    <location>
        <begin position="137"/>
        <end position="161"/>
    </location>
</feature>
<dbReference type="AlphaFoldDB" id="A0A6J6BBX6"/>
<name>A0A6J6BBX6_9ZZZZ</name>
<feature type="transmembrane region" description="Helical" evidence="1">
    <location>
        <begin position="78"/>
        <end position="96"/>
    </location>
</feature>
<dbReference type="InterPro" id="IPR011701">
    <property type="entry name" value="MFS"/>
</dbReference>
<evidence type="ECO:0000313" key="2">
    <source>
        <dbReference type="EMBL" id="CAB4536184.1"/>
    </source>
</evidence>
<dbReference type="InterPro" id="IPR036259">
    <property type="entry name" value="MFS_trans_sf"/>
</dbReference>
<dbReference type="Pfam" id="PF07690">
    <property type="entry name" value="MFS_1"/>
    <property type="match status" value="2"/>
</dbReference>
<feature type="transmembrane region" description="Helical" evidence="1">
    <location>
        <begin position="102"/>
        <end position="125"/>
    </location>
</feature>
<dbReference type="SUPFAM" id="SSF103473">
    <property type="entry name" value="MFS general substrate transporter"/>
    <property type="match status" value="1"/>
</dbReference>
<accession>A0A6J6BBX6</accession>
<feature type="transmembrane region" description="Helical" evidence="1">
    <location>
        <begin position="327"/>
        <end position="350"/>
    </location>
</feature>
<dbReference type="EMBL" id="CAEZSH010000042">
    <property type="protein sequence ID" value="CAB4536184.1"/>
    <property type="molecule type" value="Genomic_DNA"/>
</dbReference>